<protein>
    <recommendedName>
        <fullName evidence="4">Aldehyde dehydrogenase</fullName>
    </recommendedName>
</protein>
<dbReference type="InterPro" id="IPR016161">
    <property type="entry name" value="Ald_DH/histidinol_DH"/>
</dbReference>
<dbReference type="PROSITE" id="PS00687">
    <property type="entry name" value="ALDEHYDE_DEHYDR_GLU"/>
    <property type="match status" value="1"/>
</dbReference>
<evidence type="ECO:0000256" key="3">
    <source>
        <dbReference type="ARBA" id="ARBA00023027"/>
    </source>
</evidence>
<dbReference type="PROSITE" id="PS00070">
    <property type="entry name" value="ALDEHYDE_DEHYDR_CYS"/>
    <property type="match status" value="1"/>
</dbReference>
<dbReference type="FunFam" id="3.40.605.10:FF:000004">
    <property type="entry name" value="Aldehyde dehydrogenase"/>
    <property type="match status" value="1"/>
</dbReference>
<dbReference type="InterPro" id="IPR015590">
    <property type="entry name" value="Aldehyde_DH_dom"/>
</dbReference>
<feature type="active site" evidence="5 6">
    <location>
        <position position="210"/>
    </location>
</feature>
<keyword evidence="10" id="KW-1185">Reference proteome</keyword>
<dbReference type="SUPFAM" id="SSF53720">
    <property type="entry name" value="ALDH-like"/>
    <property type="match status" value="1"/>
</dbReference>
<dbReference type="GO" id="GO:0004029">
    <property type="term" value="F:aldehyde dehydrogenase (NAD+) activity"/>
    <property type="evidence" value="ECO:0007669"/>
    <property type="project" value="TreeGrafter"/>
</dbReference>
<comment type="similarity">
    <text evidence="1 4 7">Belongs to the aldehyde dehydrogenase family.</text>
</comment>
<feature type="domain" description="Aldehyde dehydrogenase" evidence="8">
    <location>
        <begin position="12"/>
        <end position="428"/>
    </location>
</feature>
<dbReference type="OrthoDB" id="9762913at2"/>
<dbReference type="EMBL" id="LELK01000015">
    <property type="protein sequence ID" value="KMM35800.1"/>
    <property type="molecule type" value="Genomic_DNA"/>
</dbReference>
<dbReference type="RefSeq" id="WP_048313475.1">
    <property type="nucleotide sequence ID" value="NZ_CP119526.1"/>
</dbReference>
<evidence type="ECO:0000256" key="1">
    <source>
        <dbReference type="ARBA" id="ARBA00009986"/>
    </source>
</evidence>
<reference evidence="9" key="1">
    <citation type="submission" date="2015-06" db="EMBL/GenBank/DDBJ databases">
        <authorList>
            <person name="Liu B."/>
            <person name="Wang J."/>
            <person name="Zhu Y."/>
            <person name="Liu G."/>
            <person name="Chen Q."/>
            <person name="Zheng C."/>
            <person name="Che J."/>
            <person name="Ge C."/>
            <person name="Shi H."/>
            <person name="Pan Z."/>
            <person name="Liu X."/>
        </authorList>
    </citation>
    <scope>NUCLEOTIDE SEQUENCE [LARGE SCALE GENOMIC DNA]</scope>
    <source>
        <strain evidence="9">DSM 16346</strain>
    </source>
</reference>
<sequence>MENYQELTAKQKTFFQSGKTKDVQYRLNALTKLKEIMTSHEQEILDALKADLNKPEVETKRAEIGLVIGEINFMIENLSSWATTQEVETPSTHEGATSFIISEPYGSALVIAPWNYPIQLALAPLAGAIAAGNCAVLKPSELTPHTSSLLAKMINENFSEEYLRVVEGEVETSTALLKEKFDYIFFTGSTGVGKIVAEAAAKHLTPTTLELGGKSPAIVHEDADLDETATRIARSKFANAGQTCVAPDYLLVHRSVKDQLIAKMQEVITATYGENVSENLEFPHVVSERHFDRLHQFLNDGETVVGGNSDRSRLFIEPTILDHISWEDSIMQDEIFGPILPVLVYDELPKAIDAIVERPKPLALYLFTDNEKVQDDVLTKISFGGGAINDAINHMTTHYLPFGGVGNSGMGAYHGKASFDTFSHFKSILKRSNK</sequence>
<gene>
    <name evidence="9" type="ORF">AB986_20305</name>
</gene>
<evidence type="ECO:0000256" key="2">
    <source>
        <dbReference type="ARBA" id="ARBA00023002"/>
    </source>
</evidence>
<dbReference type="PATRIC" id="fig|157733.3.peg.1863"/>
<evidence type="ECO:0000313" key="9">
    <source>
        <dbReference type="EMBL" id="KMM35800.1"/>
    </source>
</evidence>
<dbReference type="GO" id="GO:0005737">
    <property type="term" value="C:cytoplasm"/>
    <property type="evidence" value="ECO:0007669"/>
    <property type="project" value="TreeGrafter"/>
</dbReference>
<name>A0A0J6CRQ5_9BACL</name>
<dbReference type="InterPro" id="IPR016163">
    <property type="entry name" value="Ald_DH_C"/>
</dbReference>
<evidence type="ECO:0000313" key="10">
    <source>
        <dbReference type="Proteomes" id="UP000035996"/>
    </source>
</evidence>
<comment type="caution">
    <text evidence="9">The sequence shown here is derived from an EMBL/GenBank/DDBJ whole genome shotgun (WGS) entry which is preliminary data.</text>
</comment>
<evidence type="ECO:0000256" key="6">
    <source>
        <dbReference type="PROSITE-ProRule" id="PRU10007"/>
    </source>
</evidence>
<evidence type="ECO:0000259" key="8">
    <source>
        <dbReference type="Pfam" id="PF00171"/>
    </source>
</evidence>
<dbReference type="FunFam" id="3.40.309.10:FF:000003">
    <property type="entry name" value="Aldehyde dehydrogenase"/>
    <property type="match status" value="1"/>
</dbReference>
<dbReference type="CDD" id="cd07136">
    <property type="entry name" value="ALDH_YwdH-P39616"/>
    <property type="match status" value="1"/>
</dbReference>
<evidence type="ECO:0000256" key="7">
    <source>
        <dbReference type="RuleBase" id="RU003345"/>
    </source>
</evidence>
<dbReference type="Gene3D" id="3.40.605.10">
    <property type="entry name" value="Aldehyde Dehydrogenase, Chain A, domain 1"/>
    <property type="match status" value="1"/>
</dbReference>
<dbReference type="GO" id="GO:0006081">
    <property type="term" value="P:aldehyde metabolic process"/>
    <property type="evidence" value="ECO:0007669"/>
    <property type="project" value="InterPro"/>
</dbReference>
<dbReference type="InterPro" id="IPR012394">
    <property type="entry name" value="Aldehyde_DH_NAD(P)"/>
</dbReference>
<accession>A0A0J6CRQ5</accession>
<dbReference type="Pfam" id="PF00171">
    <property type="entry name" value="Aldedh"/>
    <property type="match status" value="1"/>
</dbReference>
<feature type="active site" evidence="5">
    <location>
        <position position="244"/>
    </location>
</feature>
<dbReference type="STRING" id="157733.AB986_20305"/>
<dbReference type="InterPro" id="IPR016160">
    <property type="entry name" value="Ald_DH_CS_CYS"/>
</dbReference>
<dbReference type="InterPro" id="IPR029510">
    <property type="entry name" value="Ald_DH_CS_GLU"/>
</dbReference>
<dbReference type="Gene3D" id="3.40.309.10">
    <property type="entry name" value="Aldehyde Dehydrogenase, Chain A, domain 2"/>
    <property type="match status" value="1"/>
</dbReference>
<organism evidence="9 10">
    <name type="scientific">Guptibacillus hwajinpoensis</name>
    <dbReference type="NCBI Taxonomy" id="208199"/>
    <lineage>
        <taxon>Bacteria</taxon>
        <taxon>Bacillati</taxon>
        <taxon>Bacillota</taxon>
        <taxon>Bacilli</taxon>
        <taxon>Bacillales</taxon>
        <taxon>Guptibacillaceae</taxon>
        <taxon>Guptibacillus</taxon>
    </lineage>
</organism>
<dbReference type="PIRSF" id="PIRSF036492">
    <property type="entry name" value="ALDH"/>
    <property type="match status" value="1"/>
</dbReference>
<dbReference type="Proteomes" id="UP000035996">
    <property type="component" value="Unassembled WGS sequence"/>
</dbReference>
<proteinExistence type="inferred from homology"/>
<evidence type="ECO:0000256" key="4">
    <source>
        <dbReference type="PIRNR" id="PIRNR036492"/>
    </source>
</evidence>
<dbReference type="PANTHER" id="PTHR43570:SF16">
    <property type="entry name" value="ALDEHYDE DEHYDROGENASE TYPE III, ISOFORM Q"/>
    <property type="match status" value="1"/>
</dbReference>
<keyword evidence="2 4" id="KW-0560">Oxidoreductase</keyword>
<keyword evidence="3" id="KW-0520">NAD</keyword>
<dbReference type="InterPro" id="IPR016162">
    <property type="entry name" value="Ald_DH_N"/>
</dbReference>
<dbReference type="AlphaFoldDB" id="A0A0J6CRQ5"/>
<dbReference type="PANTHER" id="PTHR43570">
    <property type="entry name" value="ALDEHYDE DEHYDROGENASE"/>
    <property type="match status" value="1"/>
</dbReference>
<evidence type="ECO:0000256" key="5">
    <source>
        <dbReference type="PIRSR" id="PIRSR036492-1"/>
    </source>
</evidence>